<reference evidence="1 2" key="1">
    <citation type="journal article" date="2020" name="Cell">
        <title>Large-Scale Comparative Analyses of Tick Genomes Elucidate Their Genetic Diversity and Vector Capacities.</title>
        <authorList>
            <consortium name="Tick Genome and Microbiome Consortium (TIGMIC)"/>
            <person name="Jia N."/>
            <person name="Wang J."/>
            <person name="Shi W."/>
            <person name="Du L."/>
            <person name="Sun Y."/>
            <person name="Zhan W."/>
            <person name="Jiang J.F."/>
            <person name="Wang Q."/>
            <person name="Zhang B."/>
            <person name="Ji P."/>
            <person name="Bell-Sakyi L."/>
            <person name="Cui X.M."/>
            <person name="Yuan T.T."/>
            <person name="Jiang B.G."/>
            <person name="Yang W.F."/>
            <person name="Lam T.T."/>
            <person name="Chang Q.C."/>
            <person name="Ding S.J."/>
            <person name="Wang X.J."/>
            <person name="Zhu J.G."/>
            <person name="Ruan X.D."/>
            <person name="Zhao L."/>
            <person name="Wei J.T."/>
            <person name="Ye R.Z."/>
            <person name="Que T.C."/>
            <person name="Du C.H."/>
            <person name="Zhou Y.H."/>
            <person name="Cheng J.X."/>
            <person name="Dai P.F."/>
            <person name="Guo W.B."/>
            <person name="Han X.H."/>
            <person name="Huang E.J."/>
            <person name="Li L.F."/>
            <person name="Wei W."/>
            <person name="Gao Y.C."/>
            <person name="Liu J.Z."/>
            <person name="Shao H.Z."/>
            <person name="Wang X."/>
            <person name="Wang C.C."/>
            <person name="Yang T.C."/>
            <person name="Huo Q.B."/>
            <person name="Li W."/>
            <person name="Chen H.Y."/>
            <person name="Chen S.E."/>
            <person name="Zhou L.G."/>
            <person name="Ni X.B."/>
            <person name="Tian J.H."/>
            <person name="Sheng Y."/>
            <person name="Liu T."/>
            <person name="Pan Y.S."/>
            <person name="Xia L.Y."/>
            <person name="Li J."/>
            <person name="Zhao F."/>
            <person name="Cao W.C."/>
        </authorList>
    </citation>
    <scope>NUCLEOTIDE SEQUENCE [LARGE SCALE GENOMIC DNA]</scope>
    <source>
        <strain evidence="1">Iper-2018</strain>
    </source>
</reference>
<dbReference type="EMBL" id="JABSTQ010007875">
    <property type="protein sequence ID" value="KAG0435142.1"/>
    <property type="molecule type" value="Genomic_DNA"/>
</dbReference>
<evidence type="ECO:0000313" key="2">
    <source>
        <dbReference type="Proteomes" id="UP000805193"/>
    </source>
</evidence>
<gene>
    <name evidence="1" type="ORF">HPB47_018662</name>
</gene>
<proteinExistence type="predicted"/>
<dbReference type="Proteomes" id="UP000805193">
    <property type="component" value="Unassembled WGS sequence"/>
</dbReference>
<name>A0AC60QNP0_IXOPE</name>
<evidence type="ECO:0000313" key="1">
    <source>
        <dbReference type="EMBL" id="KAG0435142.1"/>
    </source>
</evidence>
<comment type="caution">
    <text evidence="1">The sequence shown here is derived from an EMBL/GenBank/DDBJ whole genome shotgun (WGS) entry which is preliminary data.</text>
</comment>
<accession>A0AC60QNP0</accession>
<keyword evidence="2" id="KW-1185">Reference proteome</keyword>
<organism evidence="1 2">
    <name type="scientific">Ixodes persulcatus</name>
    <name type="common">Taiga tick</name>
    <dbReference type="NCBI Taxonomy" id="34615"/>
    <lineage>
        <taxon>Eukaryota</taxon>
        <taxon>Metazoa</taxon>
        <taxon>Ecdysozoa</taxon>
        <taxon>Arthropoda</taxon>
        <taxon>Chelicerata</taxon>
        <taxon>Arachnida</taxon>
        <taxon>Acari</taxon>
        <taxon>Parasitiformes</taxon>
        <taxon>Ixodida</taxon>
        <taxon>Ixodoidea</taxon>
        <taxon>Ixodidae</taxon>
        <taxon>Ixodinae</taxon>
        <taxon>Ixodes</taxon>
    </lineage>
</organism>
<sequence length="278" mass="30665">MRKTGKTKLLSDDSSSNPDSISDSDPEDLKRRAPTKRTYPISTTEEDNSGGSTSAVPAPPERRTKKSQKTQNGKTPTLQPTQGKDKTVMTKQAEQTPQEASLREQMGLAQHIFLQAFAGVGAPMEAHYRDALVDSFQAVATQLLEENAFLKGRLIISTVNATPNKMPPTKAALLVYPTKPKKNEEHRQVLQSLHSAFTPTDIGLEAPERCSASPTCTECGGKHRGTECSQTRERLCLACEEHLQPQAGDDKLNHSALDPSCPTYLWHIERLKEKINYL</sequence>
<protein>
    <submittedName>
        <fullName evidence="1">Uncharacterized protein</fullName>
    </submittedName>
</protein>